<dbReference type="EMBL" id="CP035710">
    <property type="protein sequence ID" value="QEN03114.1"/>
    <property type="molecule type" value="Genomic_DNA"/>
</dbReference>
<dbReference type="Proteomes" id="UP000323522">
    <property type="component" value="Plasmid pSna507_unt10"/>
</dbReference>
<geneLocation type="plasmid" evidence="2">
    <name>pSna507_unt10</name>
</geneLocation>
<sequence length="60" mass="6717">MRLSHRLALGFAAMLLLLLLALSGLALQRIEMLDRTLVRLAGDEAERSRVVRDLERCAQA</sequence>
<evidence type="ECO:0008006" key="5">
    <source>
        <dbReference type="Google" id="ProtNLM"/>
    </source>
</evidence>
<organism evidence="2 3">
    <name type="scientific">Sphaerotilus sulfidivorans</name>
    <dbReference type="NCBI Taxonomy" id="639200"/>
    <lineage>
        <taxon>Bacteria</taxon>
        <taxon>Pseudomonadati</taxon>
        <taxon>Pseudomonadota</taxon>
        <taxon>Betaproteobacteria</taxon>
        <taxon>Burkholderiales</taxon>
        <taxon>Sphaerotilaceae</taxon>
        <taxon>Sphaerotilus</taxon>
    </lineage>
</organism>
<evidence type="ECO:0000313" key="1">
    <source>
        <dbReference type="EMBL" id="MET3604289.1"/>
    </source>
</evidence>
<geneLocation type="plasmid" evidence="3">
    <name>psna507_unt10</name>
</geneLocation>
<reference evidence="2 3" key="1">
    <citation type="submission" date="2019-02" db="EMBL/GenBank/DDBJ databases">
        <title>Complete Genome Sequence and Methylome Analysis of Sphaerotilus natans subsp. sulfidivorans D-507.</title>
        <authorList>
            <person name="Fomenkov A."/>
            <person name="Gridneva E."/>
            <person name="Smolyakov D."/>
            <person name="Dubinina G."/>
            <person name="Vincze T."/>
            <person name="Grabovich M."/>
            <person name="Roberts R.J."/>
        </authorList>
    </citation>
    <scope>NUCLEOTIDE SEQUENCE [LARGE SCALE GENOMIC DNA]</scope>
    <source>
        <strain evidence="2 3">D-507</strain>
        <plasmid evidence="2">pSna507_unt10</plasmid>
        <plasmid evidence="3">psna507_unt10</plasmid>
    </source>
</reference>
<dbReference type="AlphaFoldDB" id="A0A5C1Q8X0"/>
<keyword evidence="2" id="KW-0614">Plasmid</keyword>
<keyword evidence="4" id="KW-1185">Reference proteome</keyword>
<dbReference type="KEGG" id="snn:EWH46_19960"/>
<evidence type="ECO:0000313" key="2">
    <source>
        <dbReference type="EMBL" id="QEN03114.1"/>
    </source>
</evidence>
<gene>
    <name evidence="1" type="ORF">ABIC99_002105</name>
    <name evidence="2" type="ORF">EWH46_19960</name>
</gene>
<evidence type="ECO:0000313" key="3">
    <source>
        <dbReference type="Proteomes" id="UP000323522"/>
    </source>
</evidence>
<protein>
    <recommendedName>
        <fullName evidence="5">Two-component sensor histidine kinase</fullName>
    </recommendedName>
</protein>
<accession>A0A5C1Q8X0</accession>
<reference evidence="1 4" key="2">
    <citation type="submission" date="2024-06" db="EMBL/GenBank/DDBJ databases">
        <title>Genomic Encyclopedia of Type Strains, Phase IV (KMG-IV): sequencing the most valuable type-strain genomes for metagenomic binning, comparative biology and taxonomic classification.</title>
        <authorList>
            <person name="Goeker M."/>
        </authorList>
    </citation>
    <scope>NUCLEOTIDE SEQUENCE [LARGE SCALE GENOMIC DNA]</scope>
    <source>
        <strain evidence="1 4">D-501</strain>
    </source>
</reference>
<dbReference type="RefSeq" id="WP_149505733.1">
    <property type="nucleotide sequence ID" value="NZ_CP035710.1"/>
</dbReference>
<name>A0A5C1Q8X0_9BURK</name>
<evidence type="ECO:0000313" key="4">
    <source>
        <dbReference type="Proteomes" id="UP001549111"/>
    </source>
</evidence>
<dbReference type="Proteomes" id="UP001549111">
    <property type="component" value="Unassembled WGS sequence"/>
</dbReference>
<proteinExistence type="predicted"/>
<dbReference type="EMBL" id="JBEPLS010000007">
    <property type="protein sequence ID" value="MET3604289.1"/>
    <property type="molecule type" value="Genomic_DNA"/>
</dbReference>